<evidence type="ECO:0000256" key="6">
    <source>
        <dbReference type="ARBA" id="ARBA00023139"/>
    </source>
</evidence>
<keyword evidence="6" id="KW-0564">Palmitate</keyword>
<protein>
    <submittedName>
        <fullName evidence="8">ABC transporter substrate-binding protein</fullName>
    </submittedName>
</protein>
<reference evidence="8" key="1">
    <citation type="submission" date="2022-01" db="EMBL/GenBank/DDBJ databases">
        <title>Microbacterium eymi and Microbacterium rhizovicinus sp. nov., isolated from the rhizospheric soil of Elymus tsukushiensis, a plant native to the Dokdo Islands, Republic of Korea.</title>
        <authorList>
            <person name="Hwang Y.J."/>
        </authorList>
    </citation>
    <scope>NUCLEOTIDE SEQUENCE</scope>
    <source>
        <strain evidence="8">KUDC0405</strain>
    </source>
</reference>
<name>A0ABY5NGJ5_9MICO</name>
<evidence type="ECO:0000313" key="9">
    <source>
        <dbReference type="Proteomes" id="UP001054811"/>
    </source>
</evidence>
<keyword evidence="4" id="KW-0732">Signal</keyword>
<evidence type="ECO:0000313" key="8">
    <source>
        <dbReference type="EMBL" id="UUT34278.1"/>
    </source>
</evidence>
<evidence type="ECO:0000256" key="1">
    <source>
        <dbReference type="ARBA" id="ARBA00008520"/>
    </source>
</evidence>
<evidence type="ECO:0000256" key="5">
    <source>
        <dbReference type="ARBA" id="ARBA00023136"/>
    </source>
</evidence>
<dbReference type="PANTHER" id="PTHR43649:SF33">
    <property type="entry name" value="POLYGALACTURONAN_RHAMNOGALACTURONAN-BINDING PROTEIN YTCQ"/>
    <property type="match status" value="1"/>
</dbReference>
<evidence type="ECO:0000256" key="7">
    <source>
        <dbReference type="ARBA" id="ARBA00023288"/>
    </source>
</evidence>
<dbReference type="PROSITE" id="PS51257">
    <property type="entry name" value="PROKAR_LIPOPROTEIN"/>
    <property type="match status" value="1"/>
</dbReference>
<keyword evidence="2" id="KW-0813">Transport</keyword>
<dbReference type="InterPro" id="IPR006061">
    <property type="entry name" value="SBP_1_CS"/>
</dbReference>
<dbReference type="Pfam" id="PF13416">
    <property type="entry name" value="SBP_bac_8"/>
    <property type="match status" value="1"/>
</dbReference>
<dbReference type="SUPFAM" id="SSF53850">
    <property type="entry name" value="Periplasmic binding protein-like II"/>
    <property type="match status" value="1"/>
</dbReference>
<organism evidence="8 9">
    <name type="scientific">Microbacterium elymi</name>
    <dbReference type="NCBI Taxonomy" id="2909587"/>
    <lineage>
        <taxon>Bacteria</taxon>
        <taxon>Bacillati</taxon>
        <taxon>Actinomycetota</taxon>
        <taxon>Actinomycetes</taxon>
        <taxon>Micrococcales</taxon>
        <taxon>Microbacteriaceae</taxon>
        <taxon>Microbacterium</taxon>
    </lineage>
</organism>
<dbReference type="PROSITE" id="PS01037">
    <property type="entry name" value="SBP_BACTERIAL_1"/>
    <property type="match status" value="1"/>
</dbReference>
<keyword evidence="5" id="KW-0472">Membrane</keyword>
<dbReference type="Proteomes" id="UP001054811">
    <property type="component" value="Chromosome"/>
</dbReference>
<evidence type="ECO:0000256" key="4">
    <source>
        <dbReference type="ARBA" id="ARBA00022729"/>
    </source>
</evidence>
<dbReference type="RefSeq" id="WP_259610792.1">
    <property type="nucleotide sequence ID" value="NZ_CP091139.2"/>
</dbReference>
<evidence type="ECO:0000256" key="2">
    <source>
        <dbReference type="ARBA" id="ARBA00022448"/>
    </source>
</evidence>
<keyword evidence="9" id="KW-1185">Reference proteome</keyword>
<sequence>MSARRRTMACGVVAGLAAVGIVLTGCSGGGGGTGGTAKLEMQTGLGSADPTLTVLQDITKTCTPADTTIDLVPMTNTYEADMKTRMASGDLPDIWSTHGWSLPRYSPFLEPLNKQSWADKFNTALAPAMQNKDGQFFALPITTDVAGILYNKDTLSKAGVDPSTLTTWDAFTKALVTLKDAGVTPLSSSSKDSWMAGNVADFMSSGAFSAADLEKFTKGTFVEGGYTTMLDEVQKWAKAGDFNPDFSSITMDEIGRGLGSGDVGFVFVQNSLVSTALEQSPDAKLGFIPIPSFVGDPYFVGGEGTAYGVWNKSPHKKQALAYIDCLAQPDNISKLAKALGAIPGLTDATADLGVLQDSYDTLVKPNTYTLEPYFDRVYLPNGMWDTMVTTTGGVISGQSTPAAAVDQMKQQFSSLFGQ</sequence>
<evidence type="ECO:0000256" key="3">
    <source>
        <dbReference type="ARBA" id="ARBA00022475"/>
    </source>
</evidence>
<dbReference type="PANTHER" id="PTHR43649">
    <property type="entry name" value="ARABINOSE-BINDING PROTEIN-RELATED"/>
    <property type="match status" value="1"/>
</dbReference>
<keyword evidence="3" id="KW-1003">Cell membrane</keyword>
<dbReference type="EMBL" id="CP091139">
    <property type="protein sequence ID" value="UUT34278.1"/>
    <property type="molecule type" value="Genomic_DNA"/>
</dbReference>
<dbReference type="InterPro" id="IPR006059">
    <property type="entry name" value="SBP"/>
</dbReference>
<comment type="similarity">
    <text evidence="1">Belongs to the bacterial solute-binding protein 1 family.</text>
</comment>
<accession>A0ABY5NGJ5</accession>
<proteinExistence type="inferred from homology"/>
<gene>
    <name evidence="8" type="ORF">L2X98_26735</name>
</gene>
<dbReference type="Gene3D" id="3.40.190.10">
    <property type="entry name" value="Periplasmic binding protein-like II"/>
    <property type="match status" value="2"/>
</dbReference>
<keyword evidence="7" id="KW-0449">Lipoprotein</keyword>
<dbReference type="InterPro" id="IPR050490">
    <property type="entry name" value="Bact_solute-bd_prot1"/>
</dbReference>